<accession>A0A5C1ADC4</accession>
<dbReference type="EMBL" id="CP042425">
    <property type="protein sequence ID" value="QEL17301.1"/>
    <property type="molecule type" value="Genomic_DNA"/>
</dbReference>
<dbReference type="InterPro" id="IPR033412">
    <property type="entry name" value="PFOR_II"/>
</dbReference>
<name>A0A5C1ADC4_9BACT</name>
<feature type="domain" description="Pyruvate flavodoxin/ferredoxin oxidoreductase pyrimidine binding" evidence="4">
    <location>
        <begin position="277"/>
        <end position="449"/>
    </location>
</feature>
<evidence type="ECO:0000313" key="7">
    <source>
        <dbReference type="Proteomes" id="UP000324974"/>
    </source>
</evidence>
<dbReference type="SUPFAM" id="SSF53323">
    <property type="entry name" value="Pyruvate-ferredoxin oxidoreductase, PFOR, domain III"/>
    <property type="match status" value="1"/>
</dbReference>
<gene>
    <name evidence="6" type="ORF">PX52LOC_04284</name>
</gene>
<dbReference type="GO" id="GO:0006979">
    <property type="term" value="P:response to oxidative stress"/>
    <property type="evidence" value="ECO:0007669"/>
    <property type="project" value="TreeGrafter"/>
</dbReference>
<dbReference type="Pfam" id="PF01558">
    <property type="entry name" value="POR"/>
    <property type="match status" value="1"/>
</dbReference>
<protein>
    <submittedName>
        <fullName evidence="6">2-oxoacid:acceptor oxidoreductase subunit alpha</fullName>
    </submittedName>
</protein>
<proteinExistence type="predicted"/>
<evidence type="ECO:0000259" key="4">
    <source>
        <dbReference type="Pfam" id="PF01855"/>
    </source>
</evidence>
<dbReference type="RefSeq" id="WP_149111931.1">
    <property type="nucleotide sequence ID" value="NZ_CP042425.1"/>
</dbReference>
<dbReference type="Pfam" id="PF01855">
    <property type="entry name" value="POR_N"/>
    <property type="match status" value="1"/>
</dbReference>
<keyword evidence="1" id="KW-0560">Oxidoreductase</keyword>
<dbReference type="NCBIfam" id="TIGR03710">
    <property type="entry name" value="OAFO_sf"/>
    <property type="match status" value="1"/>
</dbReference>
<dbReference type="Proteomes" id="UP000324974">
    <property type="component" value="Chromosome"/>
</dbReference>
<organism evidence="6 7">
    <name type="scientific">Limnoglobus roseus</name>
    <dbReference type="NCBI Taxonomy" id="2598579"/>
    <lineage>
        <taxon>Bacteria</taxon>
        <taxon>Pseudomonadati</taxon>
        <taxon>Planctomycetota</taxon>
        <taxon>Planctomycetia</taxon>
        <taxon>Gemmatales</taxon>
        <taxon>Gemmataceae</taxon>
        <taxon>Limnoglobus</taxon>
    </lineage>
</organism>
<feature type="domain" description="Pyruvate/ketoisovalerate oxidoreductase catalytic" evidence="3">
    <location>
        <begin position="37"/>
        <end position="229"/>
    </location>
</feature>
<dbReference type="GO" id="GO:0016903">
    <property type="term" value="F:oxidoreductase activity, acting on the aldehyde or oxo group of donors"/>
    <property type="evidence" value="ECO:0007669"/>
    <property type="project" value="InterPro"/>
</dbReference>
<dbReference type="OrthoDB" id="9794954at2"/>
<dbReference type="CDD" id="cd07034">
    <property type="entry name" value="TPP_PYR_PFOR_IOR-alpha_like"/>
    <property type="match status" value="1"/>
</dbReference>
<keyword evidence="7" id="KW-1185">Reference proteome</keyword>
<dbReference type="Gene3D" id="3.40.50.920">
    <property type="match status" value="1"/>
</dbReference>
<feature type="region of interest" description="Disordered" evidence="2">
    <location>
        <begin position="1"/>
        <end position="22"/>
    </location>
</feature>
<dbReference type="InterPro" id="IPR009014">
    <property type="entry name" value="Transketo_C/PFOR_II"/>
</dbReference>
<dbReference type="InterPro" id="IPR002869">
    <property type="entry name" value="Pyrv_flavodox_OxRed_cen"/>
</dbReference>
<dbReference type="InterPro" id="IPR029061">
    <property type="entry name" value="THDP-binding"/>
</dbReference>
<evidence type="ECO:0000256" key="1">
    <source>
        <dbReference type="ARBA" id="ARBA00023002"/>
    </source>
</evidence>
<dbReference type="PANTHER" id="PTHR32154">
    <property type="entry name" value="PYRUVATE-FLAVODOXIN OXIDOREDUCTASE-RELATED"/>
    <property type="match status" value="1"/>
</dbReference>
<dbReference type="KEGG" id="lrs:PX52LOC_04284"/>
<dbReference type="InterPro" id="IPR019752">
    <property type="entry name" value="Pyrv/ketoisovalerate_OxRed_cat"/>
</dbReference>
<evidence type="ECO:0000259" key="3">
    <source>
        <dbReference type="Pfam" id="PF01558"/>
    </source>
</evidence>
<dbReference type="SUPFAM" id="SSF52518">
    <property type="entry name" value="Thiamin diphosphate-binding fold (THDP-binding)"/>
    <property type="match status" value="1"/>
</dbReference>
<dbReference type="SUPFAM" id="SSF52922">
    <property type="entry name" value="TK C-terminal domain-like"/>
    <property type="match status" value="1"/>
</dbReference>
<evidence type="ECO:0000313" key="6">
    <source>
        <dbReference type="EMBL" id="QEL17301.1"/>
    </source>
</evidence>
<evidence type="ECO:0000256" key="2">
    <source>
        <dbReference type="SAM" id="MobiDB-lite"/>
    </source>
</evidence>
<dbReference type="FunFam" id="3.40.50.970:FF:000022">
    <property type="entry name" value="2-oxoglutarate ferredoxin oxidoreductase alpha subunit"/>
    <property type="match status" value="1"/>
</dbReference>
<evidence type="ECO:0000259" key="5">
    <source>
        <dbReference type="Pfam" id="PF17147"/>
    </source>
</evidence>
<reference evidence="7" key="1">
    <citation type="submission" date="2019-08" db="EMBL/GenBank/DDBJ databases">
        <title>Limnoglobus roseus gen. nov., sp. nov., a novel freshwater planctomycete with a giant genome from the family Gemmataceae.</title>
        <authorList>
            <person name="Kulichevskaya I.S."/>
            <person name="Naumoff D.G."/>
            <person name="Miroshnikov K."/>
            <person name="Ivanova A."/>
            <person name="Philippov D.A."/>
            <person name="Hakobyan A."/>
            <person name="Rijpstra I.C."/>
            <person name="Sinninghe Damste J.S."/>
            <person name="Liesack W."/>
            <person name="Dedysh S.N."/>
        </authorList>
    </citation>
    <scope>NUCLEOTIDE SEQUENCE [LARGE SCALE GENOMIC DNA]</scope>
    <source>
        <strain evidence="7">PX52</strain>
    </source>
</reference>
<feature type="compositionally biased region" description="Low complexity" evidence="2">
    <location>
        <begin position="1"/>
        <end position="15"/>
    </location>
</feature>
<dbReference type="PANTHER" id="PTHR32154:SF20">
    <property type="entry name" value="2-OXOGLUTARATE OXIDOREDUCTASE SUBUNIT KORA"/>
    <property type="match status" value="1"/>
</dbReference>
<dbReference type="Pfam" id="PF17147">
    <property type="entry name" value="PFOR_II"/>
    <property type="match status" value="1"/>
</dbReference>
<dbReference type="InterPro" id="IPR022367">
    <property type="entry name" value="2-oxoacid/accept_OxRdtase_asu"/>
</dbReference>
<sequence length="649" mass="69850">MVSPTSSAEAASSASRNGKHSVQEVESITIRFAGDSGDGMQLAGTRFTDTSAILGNDIATFPDFPAEIRAPAGTLAGVSGFQVHFSSNDIHTPGDILDALVVMNPAALKTNLRDLKKGGILIVNTDAFAQNDLDKAKYKVNPLEDGSLAGYHVVRVAVSKLNKEAVKDCGLSPREQDRCKNFFALGLVYWLYERPLEATLKWLKEKFGKKTELKPVLDANNAALKAGYNYGETVELLPVQYKVVKAKITPGKYRKITGNEAIAIGLVAASHAANKTLVYSGYPITPASQVLEDLSQPEMRRHGVKTLQAEDEIAAIGVALGASFGGAIGVTGTSGPGICLKSEAINLAVMTELPLVIIDVQRGGPSTGLPTKTEQADLLQAMFGRNGESPVAIVAPQSPVDCFDITYEAVKIATRFMCPVFILSDGYIANGSEPWKIPDIAKLPKIEIVHATGPNSEGMNGAVHEHAEGEGSGAGKFLPYKRDQYLSRPWAIPGTPGLEHRIGGIEKQDVTGNINYEAANHEHMVHTRWKKIENIAETIPELEVIGDADAELLVIGWGGTYGSITTAVDRVRKNGKKVAQAHLRYLNPMPKNTEAVLKKYKKILVPELNSGQLCWLLRAKYLVPAEGFNKVQGRPFLVSEIEAAIGKLV</sequence>
<dbReference type="InterPro" id="IPR050722">
    <property type="entry name" value="Pyruvate:ferred/Flavod_OxRd"/>
</dbReference>
<dbReference type="AlphaFoldDB" id="A0A5C1ADC4"/>
<dbReference type="Gene3D" id="3.40.920.10">
    <property type="entry name" value="Pyruvate-ferredoxin oxidoreductase, PFOR, domain III"/>
    <property type="match status" value="1"/>
</dbReference>
<feature type="domain" description="Pyruvate:ferredoxin oxidoreductase core" evidence="5">
    <location>
        <begin position="550"/>
        <end position="613"/>
    </location>
</feature>
<dbReference type="InterPro" id="IPR002880">
    <property type="entry name" value="Pyrv_Fd/Flavodoxin_OxRdtase_N"/>
</dbReference>
<dbReference type="Gene3D" id="3.40.50.970">
    <property type="match status" value="1"/>
</dbReference>